<dbReference type="RefSeq" id="WP_006012857.1">
    <property type="nucleotide sequence ID" value="NZ_AUAV01000005.1"/>
</dbReference>
<protein>
    <submittedName>
        <fullName evidence="1">Uncharacterized protein</fullName>
    </submittedName>
</protein>
<evidence type="ECO:0000313" key="1">
    <source>
        <dbReference type="EMBL" id="GAC29645.1"/>
    </source>
</evidence>
<reference evidence="2" key="1">
    <citation type="journal article" date="2014" name="Environ. Microbiol.">
        <title>Comparative genomics of the marine bacterial genus Glaciecola reveals the high degree of genomic diversity and genomic characteristic for cold adaptation.</title>
        <authorList>
            <person name="Qin Q.L."/>
            <person name="Xie B.B."/>
            <person name="Yu Y."/>
            <person name="Shu Y.L."/>
            <person name="Rong J.C."/>
            <person name="Zhang Y.J."/>
            <person name="Zhao D.L."/>
            <person name="Chen X.L."/>
            <person name="Zhang X.Y."/>
            <person name="Chen B."/>
            <person name="Zhou B.C."/>
            <person name="Zhang Y.Z."/>
        </authorList>
    </citation>
    <scope>NUCLEOTIDE SEQUENCE [LARGE SCALE GENOMIC DNA]</scope>
    <source>
        <strain evidence="2">ACAM 615</strain>
    </source>
</reference>
<accession>K7A2A7</accession>
<dbReference type="AlphaFoldDB" id="K7A2A7"/>
<name>K7A2A7_9ALTE</name>
<proteinExistence type="predicted"/>
<evidence type="ECO:0000313" key="2">
    <source>
        <dbReference type="Proteomes" id="UP000006251"/>
    </source>
</evidence>
<comment type="caution">
    <text evidence="1">The sequence shown here is derived from an EMBL/GenBank/DDBJ whole genome shotgun (WGS) entry which is preliminary data.</text>
</comment>
<gene>
    <name evidence="1" type="ORF">GPAL_2794</name>
</gene>
<dbReference type="Proteomes" id="UP000006251">
    <property type="component" value="Unassembled WGS sequence"/>
</dbReference>
<sequence>MSCLKFDNSSSLGEKAVYLDDLVQNKTAIMQPSLDVILAYKNQHIIDGLMSALEISPETASQLFEDGLLWLWYCNNHASEGYRDIDDPILIVDEVWHTFILYTPYYTKFCTTFFGEYLHHMPTLLKANVPQSDNSQEHYFIRKKRQLETIYELLGRDVFTRWYHTYPNTFSREQILAIRKR</sequence>
<dbReference type="OrthoDB" id="278697at2"/>
<dbReference type="EMBL" id="BAEQ01000048">
    <property type="protein sequence ID" value="GAC29645.1"/>
    <property type="molecule type" value="Genomic_DNA"/>
</dbReference>
<keyword evidence="2" id="KW-1185">Reference proteome</keyword>
<organism evidence="1 2">
    <name type="scientific">Brumicola pallidula DSM 14239 = ACAM 615</name>
    <dbReference type="NCBI Taxonomy" id="1121922"/>
    <lineage>
        <taxon>Bacteria</taxon>
        <taxon>Pseudomonadati</taxon>
        <taxon>Pseudomonadota</taxon>
        <taxon>Gammaproteobacteria</taxon>
        <taxon>Alteromonadales</taxon>
        <taxon>Alteromonadaceae</taxon>
        <taxon>Brumicola</taxon>
    </lineage>
</organism>